<proteinExistence type="predicted"/>
<dbReference type="EMBL" id="MU269087">
    <property type="protein sequence ID" value="KAH7903266.1"/>
    <property type="molecule type" value="Genomic_DNA"/>
</dbReference>
<evidence type="ECO:0000313" key="2">
    <source>
        <dbReference type="Proteomes" id="UP000790377"/>
    </source>
</evidence>
<evidence type="ECO:0000313" key="1">
    <source>
        <dbReference type="EMBL" id="KAH7903266.1"/>
    </source>
</evidence>
<sequence>MYRQVIRATESWQGGAARRDCVFAEKDATLPGMQGLYIVQVILFFSFEHRGIDWSCALVRWFETIGDEPCPVTGMWQVKPEMNDDRKRCVSVINIDSIMRSAHLIPIYGNEYVPRNLKPSDSLLAFKGYYVNKYSDHHAFEIAF</sequence>
<protein>
    <submittedName>
        <fullName evidence="1">Uncharacterized protein</fullName>
    </submittedName>
</protein>
<reference evidence="1" key="1">
    <citation type="journal article" date="2021" name="New Phytol.">
        <title>Evolutionary innovations through gain and loss of genes in the ectomycorrhizal Boletales.</title>
        <authorList>
            <person name="Wu G."/>
            <person name="Miyauchi S."/>
            <person name="Morin E."/>
            <person name="Kuo A."/>
            <person name="Drula E."/>
            <person name="Varga T."/>
            <person name="Kohler A."/>
            <person name="Feng B."/>
            <person name="Cao Y."/>
            <person name="Lipzen A."/>
            <person name="Daum C."/>
            <person name="Hundley H."/>
            <person name="Pangilinan J."/>
            <person name="Johnson J."/>
            <person name="Barry K."/>
            <person name="LaButti K."/>
            <person name="Ng V."/>
            <person name="Ahrendt S."/>
            <person name="Min B."/>
            <person name="Choi I.G."/>
            <person name="Park H."/>
            <person name="Plett J.M."/>
            <person name="Magnuson J."/>
            <person name="Spatafora J.W."/>
            <person name="Nagy L.G."/>
            <person name="Henrissat B."/>
            <person name="Grigoriev I.V."/>
            <person name="Yang Z.L."/>
            <person name="Xu J."/>
            <person name="Martin F.M."/>
        </authorList>
    </citation>
    <scope>NUCLEOTIDE SEQUENCE</scope>
    <source>
        <strain evidence="1">ATCC 28755</strain>
    </source>
</reference>
<accession>A0ACB7ZQA3</accession>
<name>A0ACB7ZQA3_9AGAM</name>
<gene>
    <name evidence="1" type="ORF">BJ138DRAFT_1138769</name>
</gene>
<comment type="caution">
    <text evidence="1">The sequence shown here is derived from an EMBL/GenBank/DDBJ whole genome shotgun (WGS) entry which is preliminary data.</text>
</comment>
<organism evidence="1 2">
    <name type="scientific">Hygrophoropsis aurantiaca</name>
    <dbReference type="NCBI Taxonomy" id="72124"/>
    <lineage>
        <taxon>Eukaryota</taxon>
        <taxon>Fungi</taxon>
        <taxon>Dikarya</taxon>
        <taxon>Basidiomycota</taxon>
        <taxon>Agaricomycotina</taxon>
        <taxon>Agaricomycetes</taxon>
        <taxon>Agaricomycetidae</taxon>
        <taxon>Boletales</taxon>
        <taxon>Coniophorineae</taxon>
        <taxon>Hygrophoropsidaceae</taxon>
        <taxon>Hygrophoropsis</taxon>
    </lineage>
</organism>
<dbReference type="Proteomes" id="UP000790377">
    <property type="component" value="Unassembled WGS sequence"/>
</dbReference>
<keyword evidence="2" id="KW-1185">Reference proteome</keyword>